<dbReference type="InterPro" id="IPR009003">
    <property type="entry name" value="Peptidase_S1_PA"/>
</dbReference>
<evidence type="ECO:0000313" key="7">
    <source>
        <dbReference type="EMBL" id="NLR67648.1"/>
    </source>
</evidence>
<keyword evidence="5 6" id="KW-0720">Serine protease</keyword>
<feature type="chain" id="PRO_5033111325" description="Serine protease" evidence="6">
    <location>
        <begin position="22"/>
        <end position="387"/>
    </location>
</feature>
<protein>
    <recommendedName>
        <fullName evidence="6">Serine protease</fullName>
        <ecNumber evidence="6">3.4.21.-</ecNumber>
    </recommendedName>
</protein>
<dbReference type="GO" id="GO:0004252">
    <property type="term" value="F:serine-type endopeptidase activity"/>
    <property type="evidence" value="ECO:0007669"/>
    <property type="project" value="InterPro"/>
</dbReference>
<dbReference type="InterPro" id="IPR033116">
    <property type="entry name" value="TRYPSIN_SER"/>
</dbReference>
<feature type="signal peptide" evidence="6">
    <location>
        <begin position="1"/>
        <end position="21"/>
    </location>
</feature>
<dbReference type="AlphaFoldDB" id="A0A847S3H0"/>
<gene>
    <name evidence="7" type="ORF">HGH92_25310</name>
</gene>
<dbReference type="SUPFAM" id="SSF50494">
    <property type="entry name" value="Trypsin-like serine proteases"/>
    <property type="match status" value="1"/>
</dbReference>
<dbReference type="InterPro" id="IPR008256">
    <property type="entry name" value="Peptidase_S1B"/>
</dbReference>
<reference evidence="7 8" key="1">
    <citation type="submission" date="2020-04" db="EMBL/GenBank/DDBJ databases">
        <authorList>
            <person name="Yin C."/>
        </authorList>
    </citation>
    <scope>NUCLEOTIDE SEQUENCE [LARGE SCALE GENOMIC DNA]</scope>
    <source>
        <strain evidence="7 8">Ae27</strain>
    </source>
</reference>
<dbReference type="InterPro" id="IPR043504">
    <property type="entry name" value="Peptidase_S1_PA_chymotrypsin"/>
</dbReference>
<keyword evidence="3 6" id="KW-0732">Signal</keyword>
<dbReference type="Gene3D" id="2.40.10.10">
    <property type="entry name" value="Trypsin-like serine proteases"/>
    <property type="match status" value="3"/>
</dbReference>
<dbReference type="Proteomes" id="UP000570474">
    <property type="component" value="Unassembled WGS sequence"/>
</dbReference>
<dbReference type="InterPro" id="IPR018114">
    <property type="entry name" value="TRYPSIN_HIS"/>
</dbReference>
<dbReference type="PROSITE" id="PS51257">
    <property type="entry name" value="PROKAR_LIPOPROTEIN"/>
    <property type="match status" value="1"/>
</dbReference>
<name>A0A847S3H0_9BACT</name>
<evidence type="ECO:0000256" key="6">
    <source>
        <dbReference type="RuleBase" id="RU004296"/>
    </source>
</evidence>
<comment type="caution">
    <text evidence="7">The sequence shown here is derived from an EMBL/GenBank/DDBJ whole genome shotgun (WGS) entry which is preliminary data.</text>
</comment>
<evidence type="ECO:0000256" key="3">
    <source>
        <dbReference type="ARBA" id="ARBA00022729"/>
    </source>
</evidence>
<evidence type="ECO:0000256" key="4">
    <source>
        <dbReference type="ARBA" id="ARBA00022801"/>
    </source>
</evidence>
<organism evidence="7 8">
    <name type="scientific">Chitinophaga varians</name>
    <dbReference type="NCBI Taxonomy" id="2202339"/>
    <lineage>
        <taxon>Bacteria</taxon>
        <taxon>Pseudomonadati</taxon>
        <taxon>Bacteroidota</taxon>
        <taxon>Chitinophagia</taxon>
        <taxon>Chitinophagales</taxon>
        <taxon>Chitinophagaceae</taxon>
        <taxon>Chitinophaga</taxon>
    </lineage>
</organism>
<evidence type="ECO:0000256" key="2">
    <source>
        <dbReference type="ARBA" id="ARBA00022670"/>
    </source>
</evidence>
<dbReference type="RefSeq" id="WP_168873597.1">
    <property type="nucleotide sequence ID" value="NZ_JABAIA010000003.1"/>
</dbReference>
<dbReference type="EMBL" id="JABAIA010000003">
    <property type="protein sequence ID" value="NLR67648.1"/>
    <property type="molecule type" value="Genomic_DNA"/>
</dbReference>
<keyword evidence="2 6" id="KW-0645">Protease</keyword>
<sequence>MKRTIVVFFTVWLFVSCNNHEATPTPPAVDSVALVPGNDTALMRPGDLDMSPMLELTSPAFIRQQYSYEELYTELLLRRNNRGQEIPGLDTLPPFLLKRKGLRRLTERQLIISIDQIQREKLKVYGTYGEDDRVDPYRMSADIKQLAGRVGLIIDTSMLTKAPHGNYTLRESGSLQSWHTVCDNEHFAFQPVVDSHCTGFAIGERVMITAGHCVDNSNYRRYCIVFGFSMQDSLKANVLIKGEDVLKIRRVMSRDSILDFSIVEVDKPLSKEKIMRVSRRIPAEEDSVYSIGYGLGLPVKVASRAAVRSLLSYGGFLCNLDVYTGDSGSPVFAKDSVIGVLTGGIRDFSFITEKKCNISFRCENWRCEGETVTSAFRFMDAFDRLNR</sequence>
<evidence type="ECO:0000256" key="5">
    <source>
        <dbReference type="ARBA" id="ARBA00022825"/>
    </source>
</evidence>
<dbReference type="PROSITE" id="PS00134">
    <property type="entry name" value="TRYPSIN_HIS"/>
    <property type="match status" value="1"/>
</dbReference>
<comment type="similarity">
    <text evidence="1 6">Belongs to the peptidase S1B family.</text>
</comment>
<dbReference type="PROSITE" id="PS00135">
    <property type="entry name" value="TRYPSIN_SER"/>
    <property type="match status" value="1"/>
</dbReference>
<keyword evidence="8" id="KW-1185">Reference proteome</keyword>
<evidence type="ECO:0000313" key="8">
    <source>
        <dbReference type="Proteomes" id="UP000570474"/>
    </source>
</evidence>
<evidence type="ECO:0000256" key="1">
    <source>
        <dbReference type="ARBA" id="ARBA00008764"/>
    </source>
</evidence>
<dbReference type="EC" id="3.4.21.-" evidence="6"/>
<accession>A0A847S3H0</accession>
<dbReference type="Pfam" id="PF13365">
    <property type="entry name" value="Trypsin_2"/>
    <property type="match status" value="1"/>
</dbReference>
<dbReference type="GO" id="GO:0006508">
    <property type="term" value="P:proteolysis"/>
    <property type="evidence" value="ECO:0007669"/>
    <property type="project" value="UniProtKB-KW"/>
</dbReference>
<proteinExistence type="inferred from homology"/>
<dbReference type="PRINTS" id="PR00839">
    <property type="entry name" value="V8PROTEASE"/>
</dbReference>
<keyword evidence="4 6" id="KW-0378">Hydrolase</keyword>